<name>A0A3P7IRV2_STRVU</name>
<dbReference type="Proteomes" id="UP000270094">
    <property type="component" value="Unassembled WGS sequence"/>
</dbReference>
<dbReference type="InterPro" id="IPR042269">
    <property type="entry name" value="Ser_carbopepase_S28_SKS"/>
</dbReference>
<keyword evidence="4" id="KW-0378">Hydrolase</keyword>
<evidence type="ECO:0000256" key="5">
    <source>
        <dbReference type="ARBA" id="ARBA00023180"/>
    </source>
</evidence>
<dbReference type="Gene3D" id="1.20.120.980">
    <property type="entry name" value="Serine carboxypeptidase S28, SKS domain"/>
    <property type="match status" value="1"/>
</dbReference>
<evidence type="ECO:0000313" key="6">
    <source>
        <dbReference type="EMBL" id="VDM70583.1"/>
    </source>
</evidence>
<dbReference type="Pfam" id="PF05577">
    <property type="entry name" value="Peptidase_S28"/>
    <property type="match status" value="1"/>
</dbReference>
<dbReference type="GO" id="GO:0006508">
    <property type="term" value="P:proteolysis"/>
    <property type="evidence" value="ECO:0007669"/>
    <property type="project" value="UniProtKB-KW"/>
</dbReference>
<evidence type="ECO:0000256" key="2">
    <source>
        <dbReference type="ARBA" id="ARBA00022670"/>
    </source>
</evidence>
<dbReference type="AlphaFoldDB" id="A0A3P7IRV2"/>
<feature type="non-terminal residue" evidence="6">
    <location>
        <position position="178"/>
    </location>
</feature>
<keyword evidence="5" id="KW-0325">Glycoprotein</keyword>
<sequence length="178" mass="19567">MPNKTDQVGRVSSKDIFKPSSIAGSGAALLWTWQTCTEFGYFQSSDTGYSIFGSPTPVNLFTRMCIDLFGEDYTAAVIQRSIDKINYRYGGRDFYNSTNVVIPNGSIDPWHALGKLTPSNPSMVSYLINGTAHCAEMYPPRDQDLPDLVNARNVIKENIGKWLSSVPTSTAASPTTPR</sequence>
<organism evidence="6 7">
    <name type="scientific">Strongylus vulgaris</name>
    <name type="common">Blood worm</name>
    <dbReference type="NCBI Taxonomy" id="40348"/>
    <lineage>
        <taxon>Eukaryota</taxon>
        <taxon>Metazoa</taxon>
        <taxon>Ecdysozoa</taxon>
        <taxon>Nematoda</taxon>
        <taxon>Chromadorea</taxon>
        <taxon>Rhabditida</taxon>
        <taxon>Rhabditina</taxon>
        <taxon>Rhabditomorpha</taxon>
        <taxon>Strongyloidea</taxon>
        <taxon>Strongylidae</taxon>
        <taxon>Strongylus</taxon>
    </lineage>
</organism>
<evidence type="ECO:0000256" key="3">
    <source>
        <dbReference type="ARBA" id="ARBA00022729"/>
    </source>
</evidence>
<keyword evidence="3" id="KW-0732">Signal</keyword>
<dbReference type="InterPro" id="IPR029058">
    <property type="entry name" value="AB_hydrolase_fold"/>
</dbReference>
<keyword evidence="7" id="KW-1185">Reference proteome</keyword>
<dbReference type="PANTHER" id="PTHR11010">
    <property type="entry name" value="PROTEASE S28 PRO-X CARBOXYPEPTIDASE-RELATED"/>
    <property type="match status" value="1"/>
</dbReference>
<reference evidence="6 7" key="1">
    <citation type="submission" date="2018-11" db="EMBL/GenBank/DDBJ databases">
        <authorList>
            <consortium name="Pathogen Informatics"/>
        </authorList>
    </citation>
    <scope>NUCLEOTIDE SEQUENCE [LARGE SCALE GENOMIC DNA]</scope>
</reference>
<dbReference type="Gene3D" id="3.40.50.1820">
    <property type="entry name" value="alpha/beta hydrolase"/>
    <property type="match status" value="1"/>
</dbReference>
<keyword evidence="2" id="KW-0645">Protease</keyword>
<evidence type="ECO:0000313" key="7">
    <source>
        <dbReference type="Proteomes" id="UP000270094"/>
    </source>
</evidence>
<dbReference type="InterPro" id="IPR008758">
    <property type="entry name" value="Peptidase_S28"/>
</dbReference>
<accession>A0A3P7IRV2</accession>
<gene>
    <name evidence="6" type="ORF">SVUK_LOCUS5581</name>
</gene>
<dbReference type="EMBL" id="UYYB01016723">
    <property type="protein sequence ID" value="VDM70583.1"/>
    <property type="molecule type" value="Genomic_DNA"/>
</dbReference>
<proteinExistence type="inferred from homology"/>
<dbReference type="GO" id="GO:0070008">
    <property type="term" value="F:serine-type exopeptidase activity"/>
    <property type="evidence" value="ECO:0007669"/>
    <property type="project" value="InterPro"/>
</dbReference>
<comment type="similarity">
    <text evidence="1">Belongs to the peptidase S28 family.</text>
</comment>
<protein>
    <recommendedName>
        <fullName evidence="8">Serine carboxypeptidase S28</fullName>
    </recommendedName>
</protein>
<evidence type="ECO:0000256" key="1">
    <source>
        <dbReference type="ARBA" id="ARBA00011079"/>
    </source>
</evidence>
<dbReference type="PANTHER" id="PTHR11010:SF105">
    <property type="entry name" value="PEPTIDASE S28-RELATED"/>
    <property type="match status" value="1"/>
</dbReference>
<dbReference type="OrthoDB" id="1735038at2759"/>
<evidence type="ECO:0000256" key="4">
    <source>
        <dbReference type="ARBA" id="ARBA00022801"/>
    </source>
</evidence>
<evidence type="ECO:0008006" key="8">
    <source>
        <dbReference type="Google" id="ProtNLM"/>
    </source>
</evidence>
<dbReference type="GO" id="GO:0008239">
    <property type="term" value="F:dipeptidyl-peptidase activity"/>
    <property type="evidence" value="ECO:0007669"/>
    <property type="project" value="TreeGrafter"/>
</dbReference>